<keyword evidence="1" id="KW-0812">Transmembrane</keyword>
<dbReference type="RefSeq" id="WP_390252283.1">
    <property type="nucleotide sequence ID" value="NZ_JBHSDT010000008.1"/>
</dbReference>
<reference evidence="5" key="1">
    <citation type="journal article" date="2019" name="Int. J. Syst. Evol. Microbiol.">
        <title>The Global Catalogue of Microorganisms (GCM) 10K type strain sequencing project: providing services to taxonomists for standard genome sequencing and annotation.</title>
        <authorList>
            <consortium name="The Broad Institute Genomics Platform"/>
            <consortium name="The Broad Institute Genome Sequencing Center for Infectious Disease"/>
            <person name="Wu L."/>
            <person name="Ma J."/>
        </authorList>
    </citation>
    <scope>NUCLEOTIDE SEQUENCE [LARGE SCALE GENOMIC DNA]</scope>
    <source>
        <strain evidence="5">CCUG 37865</strain>
    </source>
</reference>
<dbReference type="InterPro" id="IPR040680">
    <property type="entry name" value="DUF5643"/>
</dbReference>
<evidence type="ECO:0000256" key="1">
    <source>
        <dbReference type="SAM" id="Phobius"/>
    </source>
</evidence>
<evidence type="ECO:0000313" key="4">
    <source>
        <dbReference type="EMBL" id="MFC4403745.1"/>
    </source>
</evidence>
<evidence type="ECO:0000259" key="3">
    <source>
        <dbReference type="Pfam" id="PF18705"/>
    </source>
</evidence>
<dbReference type="Proteomes" id="UP001595882">
    <property type="component" value="Unassembled WGS sequence"/>
</dbReference>
<feature type="domain" description="DUF5643" evidence="3">
    <location>
        <begin position="222"/>
        <end position="337"/>
    </location>
</feature>
<evidence type="ECO:0000259" key="2">
    <source>
        <dbReference type="Pfam" id="PF13786"/>
    </source>
</evidence>
<name>A0ABV8WV84_9BACI</name>
<proteinExistence type="predicted"/>
<dbReference type="Gene3D" id="2.60.40.1640">
    <property type="entry name" value="Conserved domain protein"/>
    <property type="match status" value="1"/>
</dbReference>
<dbReference type="EMBL" id="JBHSDT010000008">
    <property type="protein sequence ID" value="MFC4403745.1"/>
    <property type="molecule type" value="Genomic_DNA"/>
</dbReference>
<keyword evidence="1" id="KW-1133">Transmembrane helix</keyword>
<dbReference type="Gene3D" id="2.60.40.1630">
    <property type="entry name" value="bacillus anthracis domain"/>
    <property type="match status" value="1"/>
</dbReference>
<feature type="transmembrane region" description="Helical" evidence="1">
    <location>
        <begin position="50"/>
        <end position="70"/>
    </location>
</feature>
<dbReference type="InterPro" id="IPR025436">
    <property type="entry name" value="DUF4179"/>
</dbReference>
<evidence type="ECO:0000313" key="5">
    <source>
        <dbReference type="Proteomes" id="UP001595882"/>
    </source>
</evidence>
<feature type="domain" description="DUF4179" evidence="2">
    <location>
        <begin position="45"/>
        <end position="139"/>
    </location>
</feature>
<keyword evidence="5" id="KW-1185">Reference proteome</keyword>
<organism evidence="4 5">
    <name type="scientific">Gracilibacillus xinjiangensis</name>
    <dbReference type="NCBI Taxonomy" id="1193282"/>
    <lineage>
        <taxon>Bacteria</taxon>
        <taxon>Bacillati</taxon>
        <taxon>Bacillota</taxon>
        <taxon>Bacilli</taxon>
        <taxon>Bacillales</taxon>
        <taxon>Bacillaceae</taxon>
        <taxon>Gracilibacillus</taxon>
    </lineage>
</organism>
<accession>A0ABV8WV84</accession>
<dbReference type="Pfam" id="PF18705">
    <property type="entry name" value="DUF5643"/>
    <property type="match status" value="1"/>
</dbReference>
<dbReference type="Pfam" id="PF13786">
    <property type="entry name" value="DUF4179"/>
    <property type="match status" value="1"/>
</dbReference>
<keyword evidence="1" id="KW-0472">Membrane</keyword>
<protein>
    <submittedName>
        <fullName evidence="4">DUF4179 domain-containing protein</fullName>
    </submittedName>
</protein>
<comment type="caution">
    <text evidence="4">The sequence shown here is derived from an EMBL/GenBank/DDBJ whole genome shotgun (WGS) entry which is preliminary data.</text>
</comment>
<sequence length="362" mass="39462">MKKLHDETENFPQTDVRSAIQAGIVQAEEQINSKTKYREKSRMKKSRQKILYGLGSVAAMFTILVGSSYLSPTLASSLSQIPFIGSVFGNSDLIGLQQAQENGLTSRIGETQTVNGISVTLDEVLYAPNKITVGLIIESEKELEEEYFGAGMDVTINGKLPASSSGSYGEEIQSSRVRTAIQEIAVSEDLPEAFDLGLILHGEDGETWYFTTPIEKITDMEQIPVQHTQNADGVELTVTELTLSEAGVSMSFESLEEGDNFELSRGQYIEFMIVDQDGNKITSYSGGGSGEIVNGKMVYKSSKEFDPIDSTVTELTITPYLALPAGGGGVEVDENGESKELEFEGNTLQPIEFESFKVKIPQ</sequence>
<gene>
    <name evidence="4" type="ORF">ACFOY7_11755</name>
</gene>